<evidence type="ECO:0000313" key="2">
    <source>
        <dbReference type="Proteomes" id="UP001529510"/>
    </source>
</evidence>
<protein>
    <submittedName>
        <fullName evidence="1">Uncharacterized protein</fullName>
    </submittedName>
</protein>
<name>A0ABD0PD57_CIRMR</name>
<accession>A0ABD0PD57</accession>
<dbReference type="EMBL" id="JAMKFB020000016">
    <property type="protein sequence ID" value="KAL0171960.1"/>
    <property type="molecule type" value="Genomic_DNA"/>
</dbReference>
<organism evidence="1 2">
    <name type="scientific">Cirrhinus mrigala</name>
    <name type="common">Mrigala</name>
    <dbReference type="NCBI Taxonomy" id="683832"/>
    <lineage>
        <taxon>Eukaryota</taxon>
        <taxon>Metazoa</taxon>
        <taxon>Chordata</taxon>
        <taxon>Craniata</taxon>
        <taxon>Vertebrata</taxon>
        <taxon>Euteleostomi</taxon>
        <taxon>Actinopterygii</taxon>
        <taxon>Neopterygii</taxon>
        <taxon>Teleostei</taxon>
        <taxon>Ostariophysi</taxon>
        <taxon>Cypriniformes</taxon>
        <taxon>Cyprinidae</taxon>
        <taxon>Labeoninae</taxon>
        <taxon>Labeonini</taxon>
        <taxon>Cirrhinus</taxon>
    </lineage>
</organism>
<keyword evidence="2" id="KW-1185">Reference proteome</keyword>
<dbReference type="Proteomes" id="UP001529510">
    <property type="component" value="Unassembled WGS sequence"/>
</dbReference>
<proteinExistence type="predicted"/>
<comment type="caution">
    <text evidence="1">The sequence shown here is derived from an EMBL/GenBank/DDBJ whole genome shotgun (WGS) entry which is preliminary data.</text>
</comment>
<reference evidence="1 2" key="1">
    <citation type="submission" date="2024-05" db="EMBL/GenBank/DDBJ databases">
        <title>Genome sequencing and assembly of Indian major carp, Cirrhinus mrigala (Hamilton, 1822).</title>
        <authorList>
            <person name="Mohindra V."/>
            <person name="Chowdhury L.M."/>
            <person name="Lal K."/>
            <person name="Jena J.K."/>
        </authorList>
    </citation>
    <scope>NUCLEOTIDE SEQUENCE [LARGE SCALE GENOMIC DNA]</scope>
    <source>
        <strain evidence="1">CM1030</strain>
        <tissue evidence="1">Blood</tissue>
    </source>
</reference>
<sequence>SLRVFTANRIKQFNQSETAKRCAARSENGQFTHLTLIGRDRSSLPVIGRNEVEQSHESLCSEAEVILQ</sequence>
<feature type="non-terminal residue" evidence="1">
    <location>
        <position position="1"/>
    </location>
</feature>
<gene>
    <name evidence="1" type="ORF">M9458_032271</name>
</gene>
<evidence type="ECO:0000313" key="1">
    <source>
        <dbReference type="EMBL" id="KAL0171960.1"/>
    </source>
</evidence>
<dbReference type="AlphaFoldDB" id="A0ABD0PD57"/>